<proteinExistence type="predicted"/>
<gene>
    <name evidence="1" type="ORF">Fmac_016475</name>
</gene>
<evidence type="ECO:0000313" key="2">
    <source>
        <dbReference type="Proteomes" id="UP001603857"/>
    </source>
</evidence>
<dbReference type="Proteomes" id="UP001603857">
    <property type="component" value="Unassembled WGS sequence"/>
</dbReference>
<organism evidence="1 2">
    <name type="scientific">Flemingia macrophylla</name>
    <dbReference type="NCBI Taxonomy" id="520843"/>
    <lineage>
        <taxon>Eukaryota</taxon>
        <taxon>Viridiplantae</taxon>
        <taxon>Streptophyta</taxon>
        <taxon>Embryophyta</taxon>
        <taxon>Tracheophyta</taxon>
        <taxon>Spermatophyta</taxon>
        <taxon>Magnoliopsida</taxon>
        <taxon>eudicotyledons</taxon>
        <taxon>Gunneridae</taxon>
        <taxon>Pentapetalae</taxon>
        <taxon>rosids</taxon>
        <taxon>fabids</taxon>
        <taxon>Fabales</taxon>
        <taxon>Fabaceae</taxon>
        <taxon>Papilionoideae</taxon>
        <taxon>50 kb inversion clade</taxon>
        <taxon>NPAAA clade</taxon>
        <taxon>indigoferoid/millettioid clade</taxon>
        <taxon>Phaseoleae</taxon>
        <taxon>Flemingia</taxon>
    </lineage>
</organism>
<dbReference type="EMBL" id="JBGMDY010000005">
    <property type="protein sequence ID" value="KAL2335262.1"/>
    <property type="molecule type" value="Genomic_DNA"/>
</dbReference>
<keyword evidence="2" id="KW-1185">Reference proteome</keyword>
<evidence type="ECO:0000313" key="1">
    <source>
        <dbReference type="EMBL" id="KAL2335262.1"/>
    </source>
</evidence>
<name>A0ABD1MHI9_9FABA</name>
<comment type="caution">
    <text evidence="1">The sequence shown here is derived from an EMBL/GenBank/DDBJ whole genome shotgun (WGS) entry which is preliminary data.</text>
</comment>
<dbReference type="AlphaFoldDB" id="A0ABD1MHI9"/>
<accession>A0ABD1MHI9</accession>
<protein>
    <submittedName>
        <fullName evidence="1">Uncharacterized protein</fullName>
    </submittedName>
</protein>
<reference evidence="1 2" key="1">
    <citation type="submission" date="2024-08" db="EMBL/GenBank/DDBJ databases">
        <title>Insights into the chromosomal genome structure of Flemingia macrophylla.</title>
        <authorList>
            <person name="Ding Y."/>
            <person name="Zhao Y."/>
            <person name="Bi W."/>
            <person name="Wu M."/>
            <person name="Zhao G."/>
            <person name="Gong Y."/>
            <person name="Li W."/>
            <person name="Zhang P."/>
        </authorList>
    </citation>
    <scope>NUCLEOTIDE SEQUENCE [LARGE SCALE GENOMIC DNA]</scope>
    <source>
        <strain evidence="1">DYQJB</strain>
        <tissue evidence="1">Leaf</tissue>
    </source>
</reference>
<sequence length="55" mass="5739">MWPTLCLDKISNYGNAIMLGVYEALKQKFAGGTYTSGLSRRSLIVAVGLAGASSG</sequence>